<dbReference type="OrthoDB" id="3695728at2"/>
<accession>A0A1I5LTK2</accession>
<keyword evidence="1" id="KW-0732">Signal</keyword>
<proteinExistence type="predicted"/>
<evidence type="ECO:0000313" key="2">
    <source>
        <dbReference type="EMBL" id="SFP00106.1"/>
    </source>
</evidence>
<name>A0A1I5LTK2_9PSEU</name>
<dbReference type="AlphaFoldDB" id="A0A1I5LTK2"/>
<dbReference type="Proteomes" id="UP000198727">
    <property type="component" value="Unassembled WGS sequence"/>
</dbReference>
<dbReference type="RefSeq" id="WP_092527594.1">
    <property type="nucleotide sequence ID" value="NZ_FOWW01000001.1"/>
</dbReference>
<evidence type="ECO:0000313" key="3">
    <source>
        <dbReference type="Proteomes" id="UP000198727"/>
    </source>
</evidence>
<dbReference type="EMBL" id="FOWW01000001">
    <property type="protein sequence ID" value="SFP00106.1"/>
    <property type="molecule type" value="Genomic_DNA"/>
</dbReference>
<reference evidence="3" key="1">
    <citation type="submission" date="2016-10" db="EMBL/GenBank/DDBJ databases">
        <authorList>
            <person name="Varghese N."/>
            <person name="Submissions S."/>
        </authorList>
    </citation>
    <scope>NUCLEOTIDE SEQUENCE [LARGE SCALE GENOMIC DNA]</scope>
    <source>
        <strain evidence="3">CGMCC 4.5579</strain>
    </source>
</reference>
<sequence>MNASPFRPSRLLAALAICCALVIAVPTTAVALPAAPADTQSTEAQKKKVKVQAKLDKQKVKVNEKVKLHGRLDVDLTGRSADATSSEFVIVQALQAGAWVDLAAAPCRPNGSFKFNLSFSVSTQLTLRVYHPESTVYAAASSELFTLLVI</sequence>
<feature type="chain" id="PRO_5011636228" evidence="1">
    <location>
        <begin position="32"/>
        <end position="150"/>
    </location>
</feature>
<gene>
    <name evidence="2" type="ORF">SAMN05421810_101645</name>
</gene>
<organism evidence="2 3">
    <name type="scientific">Amycolatopsis arida</name>
    <dbReference type="NCBI Taxonomy" id="587909"/>
    <lineage>
        <taxon>Bacteria</taxon>
        <taxon>Bacillati</taxon>
        <taxon>Actinomycetota</taxon>
        <taxon>Actinomycetes</taxon>
        <taxon>Pseudonocardiales</taxon>
        <taxon>Pseudonocardiaceae</taxon>
        <taxon>Amycolatopsis</taxon>
    </lineage>
</organism>
<keyword evidence="3" id="KW-1185">Reference proteome</keyword>
<feature type="signal peptide" evidence="1">
    <location>
        <begin position="1"/>
        <end position="31"/>
    </location>
</feature>
<protein>
    <submittedName>
        <fullName evidence="2">Uncharacterized protein</fullName>
    </submittedName>
</protein>
<evidence type="ECO:0000256" key="1">
    <source>
        <dbReference type="SAM" id="SignalP"/>
    </source>
</evidence>